<sequence length="90" mass="10213">MSNSGILAKATLSVQEVNANSNMNYPVVKYLAYQTNDKKKGDSVFKNKAKVGREILYSLLDEGFFDHPFDVAIVALKYDLDRLPKNRKQE</sequence>
<evidence type="ECO:0000313" key="1">
    <source>
        <dbReference type="EMBL" id="KKM50397.1"/>
    </source>
</evidence>
<reference evidence="1" key="1">
    <citation type="journal article" date="2015" name="Nature">
        <title>Complex archaea that bridge the gap between prokaryotes and eukaryotes.</title>
        <authorList>
            <person name="Spang A."/>
            <person name="Saw J.H."/>
            <person name="Jorgensen S.L."/>
            <person name="Zaremba-Niedzwiedzka K."/>
            <person name="Martijn J."/>
            <person name="Lind A.E."/>
            <person name="van Eijk R."/>
            <person name="Schleper C."/>
            <person name="Guy L."/>
            <person name="Ettema T.J."/>
        </authorList>
    </citation>
    <scope>NUCLEOTIDE SEQUENCE</scope>
</reference>
<gene>
    <name evidence="1" type="ORF">LCGC14_1556130</name>
</gene>
<proteinExistence type="predicted"/>
<comment type="caution">
    <text evidence="1">The sequence shown here is derived from an EMBL/GenBank/DDBJ whole genome shotgun (WGS) entry which is preliminary data.</text>
</comment>
<protein>
    <submittedName>
        <fullName evidence="1">Uncharacterized protein</fullName>
    </submittedName>
</protein>
<dbReference type="AlphaFoldDB" id="A0A0F9INW4"/>
<dbReference type="EMBL" id="LAZR01011963">
    <property type="protein sequence ID" value="KKM50397.1"/>
    <property type="molecule type" value="Genomic_DNA"/>
</dbReference>
<organism evidence="1">
    <name type="scientific">marine sediment metagenome</name>
    <dbReference type="NCBI Taxonomy" id="412755"/>
    <lineage>
        <taxon>unclassified sequences</taxon>
        <taxon>metagenomes</taxon>
        <taxon>ecological metagenomes</taxon>
    </lineage>
</organism>
<accession>A0A0F9INW4</accession>
<name>A0A0F9INW4_9ZZZZ</name>